<evidence type="ECO:0000256" key="4">
    <source>
        <dbReference type="ARBA" id="ARBA00023014"/>
    </source>
</evidence>
<accession>A0ABR8Q7K7</accession>
<dbReference type="Pfam" id="PF01869">
    <property type="entry name" value="BcrAD_BadFG"/>
    <property type="match status" value="1"/>
</dbReference>
<dbReference type="NCBIfam" id="TIGR00241">
    <property type="entry name" value="CoA_E_activ"/>
    <property type="match status" value="1"/>
</dbReference>
<dbReference type="InterPro" id="IPR043129">
    <property type="entry name" value="ATPase_NBD"/>
</dbReference>
<evidence type="ECO:0000256" key="2">
    <source>
        <dbReference type="ARBA" id="ARBA00022723"/>
    </source>
</evidence>
<feature type="domain" description="ATPase BadF/BadG/BcrA/BcrD type" evidence="5">
    <location>
        <begin position="10"/>
        <end position="251"/>
    </location>
</feature>
<evidence type="ECO:0000259" key="5">
    <source>
        <dbReference type="Pfam" id="PF01869"/>
    </source>
</evidence>
<keyword evidence="7" id="KW-1185">Reference proteome</keyword>
<evidence type="ECO:0000313" key="6">
    <source>
        <dbReference type="EMBL" id="MBD7916413.1"/>
    </source>
</evidence>
<dbReference type="PANTHER" id="PTHR32329:SF2">
    <property type="entry name" value="BIFUNCTIONAL PROTEIN [INCLUDES 2-HYDROXYACYL-COA DEHYDRATASE (N-TER) AND ITS ACTIVATOR DOMAIN (C_TERM)"/>
    <property type="match status" value="1"/>
</dbReference>
<protein>
    <recommendedName>
        <fullName evidence="5">ATPase BadF/BadG/BcrA/BcrD type domain-containing protein</fullName>
    </recommendedName>
</protein>
<sequence>MNKETEFYTLGIDSGSTYTKGAIFDGKSIIKKCKIRTSAKPKETIYNVYNDLYNEKVKFVVTTGYGRSLLKESDKQITEITCHAQGAAFLNPKTRTIIDLGGQDCKVINLDNSLNVIDFIMNDKCAAGTGRFIEVMMRILEEDINNIDIFVKNKNIVNISSMCTVFAESEIISLLAKDIDRGDIALGILHSIAKRTASFSKRLNTNDLVFFTGGLANSKEFNEILSFYLNHEVFSHELSQYAGAIGAAIIAYKKVSKKDR</sequence>
<dbReference type="InterPro" id="IPR051805">
    <property type="entry name" value="Dehydratase_Activator_Redct"/>
</dbReference>
<dbReference type="EMBL" id="JACSQZ010000080">
    <property type="protein sequence ID" value="MBD7916413.1"/>
    <property type="molecule type" value="Genomic_DNA"/>
</dbReference>
<evidence type="ECO:0000256" key="1">
    <source>
        <dbReference type="ARBA" id="ARBA00001966"/>
    </source>
</evidence>
<reference evidence="6 7" key="1">
    <citation type="submission" date="2020-08" db="EMBL/GenBank/DDBJ databases">
        <title>A Genomic Blueprint of the Chicken Gut Microbiome.</title>
        <authorList>
            <person name="Gilroy R."/>
            <person name="Ravi A."/>
            <person name="Getino M."/>
            <person name="Pursley I."/>
            <person name="Horton D.L."/>
            <person name="Alikhan N.-F."/>
            <person name="Baker D."/>
            <person name="Gharbi K."/>
            <person name="Hall N."/>
            <person name="Watson M."/>
            <person name="Adriaenssens E.M."/>
            <person name="Foster-Nyarko E."/>
            <person name="Jarju S."/>
            <person name="Secka A."/>
            <person name="Antonio M."/>
            <person name="Oren A."/>
            <person name="Chaudhuri R."/>
            <person name="La Ragione R.M."/>
            <person name="Hildebrand F."/>
            <person name="Pallen M.J."/>
        </authorList>
    </citation>
    <scope>NUCLEOTIDE SEQUENCE [LARGE SCALE GENOMIC DNA]</scope>
    <source>
        <strain evidence="6 7">Sa3CUN1</strain>
    </source>
</reference>
<dbReference type="InterPro" id="IPR008275">
    <property type="entry name" value="CoA_E_activase_dom"/>
</dbReference>
<dbReference type="PANTHER" id="PTHR32329">
    <property type="entry name" value="BIFUNCTIONAL PROTEIN [INCLUDES 2-HYDROXYACYL-COA DEHYDRATASE (N-TER) AND ITS ACTIVATOR DOMAIN (C_TERM)-RELATED"/>
    <property type="match status" value="1"/>
</dbReference>
<comment type="caution">
    <text evidence="6">The sequence shown here is derived from an EMBL/GenBank/DDBJ whole genome shotgun (WGS) entry which is preliminary data.</text>
</comment>
<dbReference type="SUPFAM" id="SSF53067">
    <property type="entry name" value="Actin-like ATPase domain"/>
    <property type="match status" value="1"/>
</dbReference>
<name>A0ABR8Q7K7_9CLOT</name>
<dbReference type="Proteomes" id="UP000640335">
    <property type="component" value="Unassembled WGS sequence"/>
</dbReference>
<organism evidence="6 7">
    <name type="scientific">Clostridium gallinarum</name>
    <dbReference type="NCBI Taxonomy" id="2762246"/>
    <lineage>
        <taxon>Bacteria</taxon>
        <taxon>Bacillati</taxon>
        <taxon>Bacillota</taxon>
        <taxon>Clostridia</taxon>
        <taxon>Eubacteriales</taxon>
        <taxon>Clostridiaceae</taxon>
        <taxon>Clostridium</taxon>
    </lineage>
</organism>
<keyword evidence="2" id="KW-0479">Metal-binding</keyword>
<dbReference type="Gene3D" id="3.30.420.40">
    <property type="match status" value="2"/>
</dbReference>
<dbReference type="InterPro" id="IPR002731">
    <property type="entry name" value="ATPase_BadF"/>
</dbReference>
<comment type="cofactor">
    <cofactor evidence="1">
        <name>[4Fe-4S] cluster</name>
        <dbReference type="ChEBI" id="CHEBI:49883"/>
    </cofactor>
</comment>
<keyword evidence="3" id="KW-0408">Iron</keyword>
<dbReference type="RefSeq" id="WP_191751156.1">
    <property type="nucleotide sequence ID" value="NZ_JACSQZ010000080.1"/>
</dbReference>
<evidence type="ECO:0000313" key="7">
    <source>
        <dbReference type="Proteomes" id="UP000640335"/>
    </source>
</evidence>
<proteinExistence type="predicted"/>
<evidence type="ECO:0000256" key="3">
    <source>
        <dbReference type="ARBA" id="ARBA00023004"/>
    </source>
</evidence>
<gene>
    <name evidence="6" type="ORF">H9660_14815</name>
</gene>
<dbReference type="CDD" id="cd24109">
    <property type="entry name" value="ASKHA_NBD_YjiL-like"/>
    <property type="match status" value="1"/>
</dbReference>
<keyword evidence="4" id="KW-0411">Iron-sulfur</keyword>